<dbReference type="InterPro" id="IPR039261">
    <property type="entry name" value="FNR_nucleotide-bd"/>
</dbReference>
<dbReference type="SUPFAM" id="SSF52343">
    <property type="entry name" value="Ferredoxin reductase-like, C-terminal NADP-linked domain"/>
    <property type="match status" value="1"/>
</dbReference>
<keyword evidence="2" id="KW-0285">Flavoprotein</keyword>
<evidence type="ECO:0000256" key="2">
    <source>
        <dbReference type="ARBA" id="ARBA00022630"/>
    </source>
</evidence>
<name>A0A7J6SFR6_PEROL</name>
<dbReference type="InterPro" id="IPR001709">
    <property type="entry name" value="Flavoprot_Pyr_Nucl_cyt_Rdtase"/>
</dbReference>
<keyword evidence="3" id="KW-0274">FAD</keyword>
<feature type="domain" description="Oxidoreductase FAD/NAD(P)-binding" evidence="4">
    <location>
        <begin position="105"/>
        <end position="180"/>
    </location>
</feature>
<dbReference type="AlphaFoldDB" id="A0A7J6SFR6"/>
<proteinExistence type="predicted"/>
<dbReference type="PRINTS" id="PR00371">
    <property type="entry name" value="FPNCR"/>
</dbReference>
<dbReference type="InterPro" id="IPR001433">
    <property type="entry name" value="OxRdtase_FAD/NAD-bd"/>
</dbReference>
<sequence>VPLERLLELIPPIAPRSYSLASCPDLHAFWRAMPMARSKAPVEGLEFELCVGRVTRTTPLQRVKAGLASTYLTQLGKGDCVRVELARGQTLENSGVDDPQTPLFLMAAGTGVAPIRALVQKRLLQIWEAHDRNSLGRIDVVIGHRHPGQDFLFAEEWRAIVNDNPDLIRVVAAWSRPDEQEVVDLSSSDSTGGYCFTDLGKDALPDRLVGRKTWIQDVLKWALDPAAVLSERSRTKLILGGKSHPMPMQVWQTL</sequence>
<dbReference type="Gene3D" id="3.40.50.80">
    <property type="entry name" value="Nucleotide-binding domain of ferredoxin-NADP reductase (FNR) module"/>
    <property type="match status" value="1"/>
</dbReference>
<dbReference type="GO" id="GO:0016491">
    <property type="term" value="F:oxidoreductase activity"/>
    <property type="evidence" value="ECO:0007669"/>
    <property type="project" value="InterPro"/>
</dbReference>
<evidence type="ECO:0000313" key="6">
    <source>
        <dbReference type="Proteomes" id="UP000574390"/>
    </source>
</evidence>
<feature type="non-terminal residue" evidence="5">
    <location>
        <position position="254"/>
    </location>
</feature>
<dbReference type="Gene3D" id="2.40.30.10">
    <property type="entry name" value="Translation factors"/>
    <property type="match status" value="1"/>
</dbReference>
<feature type="non-terminal residue" evidence="5">
    <location>
        <position position="1"/>
    </location>
</feature>
<dbReference type="SUPFAM" id="SSF63380">
    <property type="entry name" value="Riboflavin synthase domain-like"/>
    <property type="match status" value="1"/>
</dbReference>
<dbReference type="Pfam" id="PF00175">
    <property type="entry name" value="NAD_binding_1"/>
    <property type="match status" value="1"/>
</dbReference>
<dbReference type="InterPro" id="IPR017938">
    <property type="entry name" value="Riboflavin_synthase-like_b-brl"/>
</dbReference>
<dbReference type="PANTHER" id="PTHR19384">
    <property type="entry name" value="NITRIC OXIDE SYNTHASE-RELATED"/>
    <property type="match status" value="1"/>
</dbReference>
<protein>
    <recommendedName>
        <fullName evidence="4">Oxidoreductase FAD/NAD(P)-binding domain-containing protein</fullName>
    </recommendedName>
</protein>
<comment type="caution">
    <text evidence="5">The sequence shown here is derived from an EMBL/GenBank/DDBJ whole genome shotgun (WGS) entry which is preliminary data.</text>
</comment>
<dbReference type="Proteomes" id="UP000574390">
    <property type="component" value="Unassembled WGS sequence"/>
</dbReference>
<accession>A0A7J6SFR6</accession>
<dbReference type="GO" id="GO:0005829">
    <property type="term" value="C:cytosol"/>
    <property type="evidence" value="ECO:0007669"/>
    <property type="project" value="TreeGrafter"/>
</dbReference>
<evidence type="ECO:0000259" key="4">
    <source>
        <dbReference type="Pfam" id="PF00175"/>
    </source>
</evidence>
<dbReference type="EMBL" id="JABANM010015372">
    <property type="protein sequence ID" value="KAF4731176.1"/>
    <property type="molecule type" value="Genomic_DNA"/>
</dbReference>
<evidence type="ECO:0000256" key="1">
    <source>
        <dbReference type="ARBA" id="ARBA00001974"/>
    </source>
</evidence>
<evidence type="ECO:0000313" key="5">
    <source>
        <dbReference type="EMBL" id="KAF4731176.1"/>
    </source>
</evidence>
<dbReference type="PANTHER" id="PTHR19384:SF10">
    <property type="entry name" value="NADPH-DEPENDENT DIFLAVIN OXIDOREDUCTASE 1"/>
    <property type="match status" value="1"/>
</dbReference>
<dbReference type="GO" id="GO:0010181">
    <property type="term" value="F:FMN binding"/>
    <property type="evidence" value="ECO:0007669"/>
    <property type="project" value="TreeGrafter"/>
</dbReference>
<dbReference type="GO" id="GO:0050660">
    <property type="term" value="F:flavin adenine dinucleotide binding"/>
    <property type="evidence" value="ECO:0007669"/>
    <property type="project" value="TreeGrafter"/>
</dbReference>
<comment type="cofactor">
    <cofactor evidence="1">
        <name>FAD</name>
        <dbReference type="ChEBI" id="CHEBI:57692"/>
    </cofactor>
</comment>
<evidence type="ECO:0000256" key="3">
    <source>
        <dbReference type="ARBA" id="ARBA00022827"/>
    </source>
</evidence>
<reference evidence="5 6" key="1">
    <citation type="submission" date="2020-04" db="EMBL/GenBank/DDBJ databases">
        <title>Perkinsus olseni comparative genomics.</title>
        <authorList>
            <person name="Bogema D.R."/>
        </authorList>
    </citation>
    <scope>NUCLEOTIDE SEQUENCE [LARGE SCALE GENOMIC DNA]</scope>
    <source>
        <strain evidence="5">ATCC PRA-205</strain>
    </source>
</reference>
<organism evidence="5 6">
    <name type="scientific">Perkinsus olseni</name>
    <name type="common">Perkinsus atlanticus</name>
    <dbReference type="NCBI Taxonomy" id="32597"/>
    <lineage>
        <taxon>Eukaryota</taxon>
        <taxon>Sar</taxon>
        <taxon>Alveolata</taxon>
        <taxon>Perkinsozoa</taxon>
        <taxon>Perkinsea</taxon>
        <taxon>Perkinsida</taxon>
        <taxon>Perkinsidae</taxon>
        <taxon>Perkinsus</taxon>
    </lineage>
</organism>
<gene>
    <name evidence="5" type="ORF">FOZ62_016118</name>
</gene>